<name>K0T1Z6_THAOC</name>
<dbReference type="OrthoDB" id="41786at2759"/>
<gene>
    <name evidence="3" type="ORF">THAOC_06736</name>
</gene>
<comment type="caution">
    <text evidence="3">The sequence shown here is derived from an EMBL/GenBank/DDBJ whole genome shotgun (WGS) entry which is preliminary data.</text>
</comment>
<sequence>MHTFGCPVYALRNELASGNSLPKWTPRCRLGINLGRSPRHARSVNLVLNPYTGLVSPQFHVKYDEFFETVNSSAADDATVTEWKIKAEQEAREADEADEKDEEAEEDDESIPSNQDQEIANINTISTSSRGRRRRANVRHNDYISSSVAEADRRLRNLSNEEGCDQLSNLASSTRTSLASAQHRSNLTDHQSRNPPSREEHDRPNYADAHDEHLSLQERMRNPMAFAAEMDGDIMYYHQAMKQNDSDKFREAVVKEIKGHVDNNNWTLIPTREVPEGEQVLDSVWSMRRKRDLTTNEITKYKARLNVHGGMQTYGLNYFETYAPVVTWVAIRLLLIIAMMQSWSVRQVDFVMAYTQAPIERDMYMRIPPGISTSFGDKRDFVLKLNQNLYGQKQARRVWNQFLVNKLRKIGLEQSKVDECIFYRGSTIFIVYVDDGLVLDTNGNSLDGFVQELKDADLVVEDQGDPSDYVGVNISKDEQGYLEFNQRALIDSIIKDVGLQSSKRTRTTAAKSSQVLHAYVDSTPFEESYSFNYRSAVGKLNYLAQTTRPDIAAATHMIAKYSHNPKKEHGDAIIHLVQYLKATRDIGPRFKPDPSKGFENYCDADFSGNWNKDYADIDPSTAKSRSGWIIYYAGCPITWASKLQTQVALSTTKAEYIALSQSLRDVIPIMELITELAKRNFPVLSPTPTVHCKTFEDNSGALELGTLPKMRPRTKHINICYHHFREHVRKGLIDIQPISTELQTADILTKSLPQNLFVRHRKAMCGR</sequence>
<feature type="compositionally biased region" description="Low complexity" evidence="1">
    <location>
        <begin position="172"/>
        <end position="181"/>
    </location>
</feature>
<reference evidence="3 4" key="1">
    <citation type="journal article" date="2012" name="Genome Biol.">
        <title>Genome and low-iron response of an oceanic diatom adapted to chronic iron limitation.</title>
        <authorList>
            <person name="Lommer M."/>
            <person name="Specht M."/>
            <person name="Roy A.S."/>
            <person name="Kraemer L."/>
            <person name="Andreson R."/>
            <person name="Gutowska M.A."/>
            <person name="Wolf J."/>
            <person name="Bergner S.V."/>
            <person name="Schilhabel M.B."/>
            <person name="Klostermeier U.C."/>
            <person name="Beiko R.G."/>
            <person name="Rosenstiel P."/>
            <person name="Hippler M."/>
            <person name="Laroche J."/>
        </authorList>
    </citation>
    <scope>NUCLEOTIDE SEQUENCE [LARGE SCALE GENOMIC DNA]</scope>
    <source>
        <strain evidence="3 4">CCMP1005</strain>
    </source>
</reference>
<dbReference type="PANTHER" id="PTHR11439">
    <property type="entry name" value="GAG-POL-RELATED RETROTRANSPOSON"/>
    <property type="match status" value="1"/>
</dbReference>
<protein>
    <recommendedName>
        <fullName evidence="2">Reverse transcriptase Ty1/copia-type domain-containing protein</fullName>
    </recommendedName>
</protein>
<dbReference type="InterPro" id="IPR013103">
    <property type="entry name" value="RVT_2"/>
</dbReference>
<feature type="region of interest" description="Disordered" evidence="1">
    <location>
        <begin position="89"/>
        <end position="139"/>
    </location>
</feature>
<proteinExistence type="predicted"/>
<dbReference type="EMBL" id="AGNL01006785">
    <property type="protein sequence ID" value="EJK71790.1"/>
    <property type="molecule type" value="Genomic_DNA"/>
</dbReference>
<accession>K0T1Z6</accession>
<dbReference type="SUPFAM" id="SSF56672">
    <property type="entry name" value="DNA/RNA polymerases"/>
    <property type="match status" value="1"/>
</dbReference>
<feature type="compositionally biased region" description="Polar residues" evidence="1">
    <location>
        <begin position="111"/>
        <end position="125"/>
    </location>
</feature>
<dbReference type="PANTHER" id="PTHR11439:SF467">
    <property type="entry name" value="INTEGRASE CATALYTIC DOMAIN-CONTAINING PROTEIN"/>
    <property type="match status" value="1"/>
</dbReference>
<keyword evidence="4" id="KW-1185">Reference proteome</keyword>
<dbReference type="CDD" id="cd09272">
    <property type="entry name" value="RNase_HI_RT_Ty1"/>
    <property type="match status" value="1"/>
</dbReference>
<feature type="region of interest" description="Disordered" evidence="1">
    <location>
        <begin position="172"/>
        <end position="205"/>
    </location>
</feature>
<dbReference type="eggNOG" id="KOG0017">
    <property type="taxonomic scope" value="Eukaryota"/>
</dbReference>
<dbReference type="InterPro" id="IPR043502">
    <property type="entry name" value="DNA/RNA_pol_sf"/>
</dbReference>
<evidence type="ECO:0000313" key="3">
    <source>
        <dbReference type="EMBL" id="EJK71790.1"/>
    </source>
</evidence>
<dbReference type="OMA" id="VDECIFY"/>
<organism evidence="3 4">
    <name type="scientific">Thalassiosira oceanica</name>
    <name type="common">Marine diatom</name>
    <dbReference type="NCBI Taxonomy" id="159749"/>
    <lineage>
        <taxon>Eukaryota</taxon>
        <taxon>Sar</taxon>
        <taxon>Stramenopiles</taxon>
        <taxon>Ochrophyta</taxon>
        <taxon>Bacillariophyta</taxon>
        <taxon>Coscinodiscophyceae</taxon>
        <taxon>Thalassiosirophycidae</taxon>
        <taxon>Thalassiosirales</taxon>
        <taxon>Thalassiosiraceae</taxon>
        <taxon>Thalassiosira</taxon>
    </lineage>
</organism>
<feature type="compositionally biased region" description="Basic and acidic residues" evidence="1">
    <location>
        <begin position="186"/>
        <end position="205"/>
    </location>
</feature>
<evidence type="ECO:0000256" key="1">
    <source>
        <dbReference type="SAM" id="MobiDB-lite"/>
    </source>
</evidence>
<dbReference type="Proteomes" id="UP000266841">
    <property type="component" value="Unassembled WGS sequence"/>
</dbReference>
<feature type="domain" description="Reverse transcriptase Ty1/copia-type" evidence="2">
    <location>
        <begin position="264"/>
        <end position="504"/>
    </location>
</feature>
<evidence type="ECO:0000313" key="4">
    <source>
        <dbReference type="Proteomes" id="UP000266841"/>
    </source>
</evidence>
<dbReference type="AlphaFoldDB" id="K0T1Z6"/>
<feature type="compositionally biased region" description="Acidic residues" evidence="1">
    <location>
        <begin position="95"/>
        <end position="110"/>
    </location>
</feature>
<dbReference type="Pfam" id="PF07727">
    <property type="entry name" value="RVT_2"/>
    <property type="match status" value="1"/>
</dbReference>
<evidence type="ECO:0000259" key="2">
    <source>
        <dbReference type="Pfam" id="PF07727"/>
    </source>
</evidence>